<feature type="domain" description="Gram-positive cocci surface proteins LPxTG" evidence="8">
    <location>
        <begin position="263"/>
        <end position="298"/>
    </location>
</feature>
<evidence type="ECO:0000256" key="6">
    <source>
        <dbReference type="SAM" id="MobiDB-lite"/>
    </source>
</evidence>
<keyword evidence="7" id="KW-0812">Transmembrane</keyword>
<reference evidence="9 10" key="1">
    <citation type="submission" date="2021-01" db="EMBL/GenBank/DDBJ databases">
        <title>Genomic Encyclopedia of Type Strains, Phase IV (KMG-IV): sequencing the most valuable type-strain genomes for metagenomic binning, comparative biology and taxonomic classification.</title>
        <authorList>
            <person name="Goeker M."/>
        </authorList>
    </citation>
    <scope>NUCLEOTIDE SEQUENCE [LARGE SCALE GENOMIC DNA]</scope>
    <source>
        <strain evidence="9 10">DSM 27382</strain>
    </source>
</reference>
<keyword evidence="5" id="KW-0572">Peptidoglycan-anchor</keyword>
<name>A0ABS2PTZ4_9STRE</name>
<evidence type="ECO:0000256" key="3">
    <source>
        <dbReference type="ARBA" id="ARBA00022729"/>
    </source>
</evidence>
<dbReference type="Proteomes" id="UP000697472">
    <property type="component" value="Unassembled WGS sequence"/>
</dbReference>
<feature type="compositionally biased region" description="Polar residues" evidence="6">
    <location>
        <begin position="165"/>
        <end position="179"/>
    </location>
</feature>
<feature type="region of interest" description="Disordered" evidence="6">
    <location>
        <begin position="160"/>
        <end position="179"/>
    </location>
</feature>
<feature type="transmembrane region" description="Helical" evidence="7">
    <location>
        <begin position="272"/>
        <end position="291"/>
    </location>
</feature>
<dbReference type="EMBL" id="JAFBEH010000050">
    <property type="protein sequence ID" value="MBM7643527.1"/>
    <property type="molecule type" value="Genomic_DNA"/>
</dbReference>
<evidence type="ECO:0000256" key="5">
    <source>
        <dbReference type="ARBA" id="ARBA00023088"/>
    </source>
</evidence>
<keyword evidence="4" id="KW-0677">Repeat</keyword>
<evidence type="ECO:0000313" key="9">
    <source>
        <dbReference type="EMBL" id="MBM7643527.1"/>
    </source>
</evidence>
<dbReference type="InterPro" id="IPR019931">
    <property type="entry name" value="LPXTG_anchor"/>
</dbReference>
<feature type="region of interest" description="Disordered" evidence="6">
    <location>
        <begin position="73"/>
        <end position="92"/>
    </location>
</feature>
<dbReference type="Pfam" id="PF06458">
    <property type="entry name" value="MucBP"/>
    <property type="match status" value="3"/>
</dbReference>
<feature type="compositionally biased region" description="Low complexity" evidence="6">
    <location>
        <begin position="77"/>
        <end position="87"/>
    </location>
</feature>
<comment type="caution">
    <text evidence="9">The sequence shown here is derived from an EMBL/GenBank/DDBJ whole genome shotgun (WGS) entry which is preliminary data.</text>
</comment>
<keyword evidence="2" id="KW-0964">Secreted</keyword>
<accession>A0ABS2PTZ4</accession>
<dbReference type="RefSeq" id="WP_205010377.1">
    <property type="nucleotide sequence ID" value="NZ_JAFBEH010000050.1"/>
</dbReference>
<dbReference type="InterPro" id="IPR009459">
    <property type="entry name" value="MucBP_dom"/>
</dbReference>
<keyword evidence="1" id="KW-0134">Cell wall</keyword>
<dbReference type="PROSITE" id="PS50847">
    <property type="entry name" value="GRAM_POS_ANCHORING"/>
    <property type="match status" value="1"/>
</dbReference>
<evidence type="ECO:0000313" key="10">
    <source>
        <dbReference type="Proteomes" id="UP000697472"/>
    </source>
</evidence>
<evidence type="ECO:0000256" key="1">
    <source>
        <dbReference type="ARBA" id="ARBA00022512"/>
    </source>
</evidence>
<dbReference type="NCBIfam" id="TIGR01167">
    <property type="entry name" value="LPXTG_anchor"/>
    <property type="match status" value="1"/>
</dbReference>
<evidence type="ECO:0000259" key="8">
    <source>
        <dbReference type="PROSITE" id="PS50847"/>
    </source>
</evidence>
<keyword evidence="10" id="KW-1185">Reference proteome</keyword>
<evidence type="ECO:0000256" key="4">
    <source>
        <dbReference type="ARBA" id="ARBA00022737"/>
    </source>
</evidence>
<dbReference type="Pfam" id="PF00746">
    <property type="entry name" value="Gram_pos_anchor"/>
    <property type="match status" value="1"/>
</dbReference>
<protein>
    <submittedName>
        <fullName evidence="9">LPXTG-motif cell wall-anchored protein</fullName>
    </submittedName>
</protein>
<sequence>EAYSDEAPAEITKDGVTYELVRTRANEGDAPANGTVTEATQTITYEYKVKEIPATPQGNVVVNYVDESGNVIKDPVVDTPTSDVDTPYNTTDNKPTTIEFNGKTYELVPTKTLGNETGTVVEGTTEVTYVYREIVTPTPATPRGNVVVNYVDESGNVIKDPVVDTPTSDVGTPYDTTDNKPTTIEFNGKTYEIIVIKTIGQESGKVVEGTTTITYVYREVAKEAPAIPTTPAQAASVVVGQKTWTEPSAPASSTKAPNYQASLPETGEDQDAFALMGATLLATTVLAGFAAKRRKDQD</sequence>
<gene>
    <name evidence="9" type="ORF">JOC28_001838</name>
</gene>
<organism evidence="9 10">
    <name type="scientific">Streptococcus loxodontisalivarius</name>
    <dbReference type="NCBI Taxonomy" id="1349415"/>
    <lineage>
        <taxon>Bacteria</taxon>
        <taxon>Bacillati</taxon>
        <taxon>Bacillota</taxon>
        <taxon>Bacilli</taxon>
        <taxon>Lactobacillales</taxon>
        <taxon>Streptococcaceae</taxon>
        <taxon>Streptococcus</taxon>
    </lineage>
</organism>
<evidence type="ECO:0000256" key="2">
    <source>
        <dbReference type="ARBA" id="ARBA00022525"/>
    </source>
</evidence>
<proteinExistence type="predicted"/>
<keyword evidence="3" id="KW-0732">Signal</keyword>
<keyword evidence="7" id="KW-0472">Membrane</keyword>
<dbReference type="Gene3D" id="3.10.20.320">
    <property type="entry name" value="Putative peptidoglycan bound protein (lpxtg motif)"/>
    <property type="match status" value="2"/>
</dbReference>
<feature type="non-terminal residue" evidence="9">
    <location>
        <position position="1"/>
    </location>
</feature>
<evidence type="ECO:0000256" key="7">
    <source>
        <dbReference type="SAM" id="Phobius"/>
    </source>
</evidence>
<keyword evidence="7" id="KW-1133">Transmembrane helix</keyword>